<proteinExistence type="predicted"/>
<evidence type="ECO:0000313" key="2">
    <source>
        <dbReference type="EMBL" id="SQA96468.1"/>
    </source>
</evidence>
<sequence>MRWILILLFSLMSLPGHAVTLPAAAVAASTSQSNTATPAEPSVEEKKKAYSALADVLDNPKSRSELIEQLRKVAADDASQAVPAITPPDTLTEDKTVLENVTGRQPPLRGRTHAAL</sequence>
<dbReference type="AlphaFoldDB" id="A0A2X2SWL6"/>
<evidence type="ECO:0000256" key="1">
    <source>
        <dbReference type="SAM" id="SignalP"/>
    </source>
</evidence>
<dbReference type="Proteomes" id="UP000251197">
    <property type="component" value="Unassembled WGS sequence"/>
</dbReference>
<name>A0A2X2SWL6_9ENTR</name>
<keyword evidence="1" id="KW-0732">Signal</keyword>
<feature type="chain" id="PRO_5016144239" evidence="1">
    <location>
        <begin position="19"/>
        <end position="116"/>
    </location>
</feature>
<protein>
    <submittedName>
        <fullName evidence="2">Putative mechanosensitive channel protein</fullName>
    </submittedName>
</protein>
<feature type="signal peptide" evidence="1">
    <location>
        <begin position="1"/>
        <end position="18"/>
    </location>
</feature>
<organism evidence="2 3">
    <name type="scientific">Cedecea neteri</name>
    <dbReference type="NCBI Taxonomy" id="158822"/>
    <lineage>
        <taxon>Bacteria</taxon>
        <taxon>Pseudomonadati</taxon>
        <taxon>Pseudomonadota</taxon>
        <taxon>Gammaproteobacteria</taxon>
        <taxon>Enterobacterales</taxon>
        <taxon>Enterobacteriaceae</taxon>
        <taxon>Cedecea</taxon>
    </lineage>
</organism>
<evidence type="ECO:0000313" key="3">
    <source>
        <dbReference type="Proteomes" id="UP000251197"/>
    </source>
</evidence>
<dbReference type="EMBL" id="UAVU01000003">
    <property type="protein sequence ID" value="SQA96468.1"/>
    <property type="molecule type" value="Genomic_DNA"/>
</dbReference>
<accession>A0A2X2SWL6</accession>
<reference evidence="2 3" key="1">
    <citation type="submission" date="2018-06" db="EMBL/GenBank/DDBJ databases">
        <authorList>
            <consortium name="Pathogen Informatics"/>
            <person name="Doyle S."/>
        </authorList>
    </citation>
    <scope>NUCLEOTIDE SEQUENCE [LARGE SCALE GENOMIC DNA]</scope>
    <source>
        <strain evidence="2 3">NCTC12120</strain>
    </source>
</reference>
<gene>
    <name evidence="2" type="ORF">NCTC12120_00224</name>
</gene>